<keyword evidence="1" id="KW-0812">Transmembrane</keyword>
<accession>A0ABT8CTD7</accession>
<evidence type="ECO:0000313" key="2">
    <source>
        <dbReference type="EMBL" id="MDN3706477.1"/>
    </source>
</evidence>
<keyword evidence="1" id="KW-0472">Membrane</keyword>
<keyword evidence="3" id="KW-1185">Reference proteome</keyword>
<dbReference type="EMBL" id="JAUFQU010000001">
    <property type="protein sequence ID" value="MDN3706477.1"/>
    <property type="molecule type" value="Genomic_DNA"/>
</dbReference>
<evidence type="ECO:0000256" key="1">
    <source>
        <dbReference type="SAM" id="Phobius"/>
    </source>
</evidence>
<sequence>MMKDFFVKIGLYTLIYALITFVFSDDFEQMSNGEQFSLVNAIGKYLFFLLAMLIFDFVIKKIIFRSNTGKNSKKI</sequence>
<reference evidence="3" key="1">
    <citation type="journal article" date="2019" name="Int. J. Syst. Evol. Microbiol.">
        <title>The Global Catalogue of Microorganisms (GCM) 10K type strain sequencing project: providing services to taxonomists for standard genome sequencing and annotation.</title>
        <authorList>
            <consortium name="The Broad Institute Genomics Platform"/>
            <consortium name="The Broad Institute Genome Sequencing Center for Infectious Disease"/>
            <person name="Wu L."/>
            <person name="Ma J."/>
        </authorList>
    </citation>
    <scope>NUCLEOTIDE SEQUENCE [LARGE SCALE GENOMIC DNA]</scope>
    <source>
        <strain evidence="3">CECT 7184</strain>
    </source>
</reference>
<organism evidence="2 3">
    <name type="scientific">Paenimyroides ceti</name>
    <dbReference type="NCBI Taxonomy" id="395087"/>
    <lineage>
        <taxon>Bacteria</taxon>
        <taxon>Pseudomonadati</taxon>
        <taxon>Bacteroidota</taxon>
        <taxon>Flavobacteriia</taxon>
        <taxon>Flavobacteriales</taxon>
        <taxon>Flavobacteriaceae</taxon>
        <taxon>Paenimyroides</taxon>
    </lineage>
</organism>
<dbReference type="RefSeq" id="WP_290362549.1">
    <property type="nucleotide sequence ID" value="NZ_JAUFQU010000001.1"/>
</dbReference>
<keyword evidence="1" id="KW-1133">Transmembrane helix</keyword>
<dbReference type="Proteomes" id="UP001242368">
    <property type="component" value="Unassembled WGS sequence"/>
</dbReference>
<feature type="transmembrane region" description="Helical" evidence="1">
    <location>
        <begin position="5"/>
        <end position="24"/>
    </location>
</feature>
<name>A0ABT8CTD7_9FLAO</name>
<feature type="transmembrane region" description="Helical" evidence="1">
    <location>
        <begin position="44"/>
        <end position="64"/>
    </location>
</feature>
<proteinExistence type="predicted"/>
<gene>
    <name evidence="2" type="ORF">QW060_04965</name>
</gene>
<comment type="caution">
    <text evidence="2">The sequence shown here is derived from an EMBL/GenBank/DDBJ whole genome shotgun (WGS) entry which is preliminary data.</text>
</comment>
<evidence type="ECO:0000313" key="3">
    <source>
        <dbReference type="Proteomes" id="UP001242368"/>
    </source>
</evidence>
<protein>
    <submittedName>
        <fullName evidence="2">Uncharacterized protein</fullName>
    </submittedName>
</protein>